<evidence type="ECO:0000256" key="7">
    <source>
        <dbReference type="SAM" id="Phobius"/>
    </source>
</evidence>
<dbReference type="PANTHER" id="PTHR37937:SF1">
    <property type="entry name" value="CONJUGATIVE TRANSFER: DNA TRANSPORT"/>
    <property type="match status" value="1"/>
</dbReference>
<feature type="transmembrane region" description="Helical" evidence="7">
    <location>
        <begin position="93"/>
        <end position="123"/>
    </location>
</feature>
<keyword evidence="6 7" id="KW-0472">Membrane</keyword>
<dbReference type="RefSeq" id="WP_038672377.1">
    <property type="nucleotide sequence ID" value="NZ_HF545616.1"/>
</dbReference>
<dbReference type="PANTHER" id="PTHR37937">
    <property type="entry name" value="CONJUGATIVE TRANSFER: DNA TRANSPORT"/>
    <property type="match status" value="1"/>
</dbReference>
<evidence type="ECO:0000256" key="4">
    <source>
        <dbReference type="ARBA" id="ARBA00022692"/>
    </source>
</evidence>
<dbReference type="SUPFAM" id="SSF52540">
    <property type="entry name" value="P-loop containing nucleoside triphosphate hydrolases"/>
    <property type="match status" value="1"/>
</dbReference>
<comment type="similarity">
    <text evidence="2">Belongs to the VirD4/TraG family.</text>
</comment>
<evidence type="ECO:0000256" key="3">
    <source>
        <dbReference type="ARBA" id="ARBA00022475"/>
    </source>
</evidence>
<feature type="transmembrane region" description="Helical" evidence="7">
    <location>
        <begin position="54"/>
        <end position="73"/>
    </location>
</feature>
<evidence type="ECO:0000256" key="1">
    <source>
        <dbReference type="ARBA" id="ARBA00004651"/>
    </source>
</evidence>
<keyword evidence="4 7" id="KW-0812">Transmembrane</keyword>
<evidence type="ECO:0000256" key="2">
    <source>
        <dbReference type="ARBA" id="ARBA00008806"/>
    </source>
</evidence>
<dbReference type="NCBIfam" id="NF045973">
    <property type="entry name" value="conju_CD1115"/>
    <property type="match status" value="1"/>
</dbReference>
<evidence type="ECO:0000256" key="5">
    <source>
        <dbReference type="ARBA" id="ARBA00022989"/>
    </source>
</evidence>
<reference evidence="8 9" key="1">
    <citation type="journal article" date="2014" name="Int. J. Syst. Evol. Microbiol.">
        <title>Complete genome of a new Firmicutes species belonging to the dominant human colonic microbiota ('Ruminococcus bicirculans') reveals two chromosomes and a selective capacity to utilize plant glucans.</title>
        <authorList>
            <consortium name="NISC Comparative Sequencing Program"/>
            <person name="Wegmann U."/>
            <person name="Louis P."/>
            <person name="Goesmann A."/>
            <person name="Henrissat B."/>
            <person name="Duncan S.H."/>
            <person name="Flint H.J."/>
        </authorList>
    </citation>
    <scope>NUCLEOTIDE SEQUENCE [LARGE SCALE GENOMIC DNA]</scope>
    <source>
        <strain evidence="8 9">80/3</strain>
    </source>
</reference>
<dbReference type="EMBL" id="HF545616">
    <property type="protein sequence ID" value="CCO05415.1"/>
    <property type="molecule type" value="Genomic_DNA"/>
</dbReference>
<comment type="subcellular location">
    <subcellularLocation>
        <location evidence="1">Cell membrane</location>
        <topology evidence="1">Multi-pass membrane protein</topology>
    </subcellularLocation>
</comment>
<gene>
    <name evidence="8" type="ORF">RBI_I01713</name>
</gene>
<dbReference type="InterPro" id="IPR003688">
    <property type="entry name" value="TraG/VirD4"/>
</dbReference>
<dbReference type="Proteomes" id="UP000027600">
    <property type="component" value="Chromosome I"/>
</dbReference>
<protein>
    <submittedName>
        <fullName evidence="8">Protein virD4</fullName>
    </submittedName>
</protein>
<dbReference type="Pfam" id="PF02534">
    <property type="entry name" value="T4SS-DNA_transf"/>
    <property type="match status" value="1"/>
</dbReference>
<dbReference type="InterPro" id="IPR051539">
    <property type="entry name" value="T4SS-coupling_protein"/>
</dbReference>
<feature type="transmembrane region" description="Helical" evidence="7">
    <location>
        <begin position="12"/>
        <end position="33"/>
    </location>
</feature>
<name>A0ABM9QHH7_9FIRM</name>
<dbReference type="Gene3D" id="3.40.50.300">
    <property type="entry name" value="P-loop containing nucleotide triphosphate hydrolases"/>
    <property type="match status" value="1"/>
</dbReference>
<keyword evidence="9" id="KW-1185">Reference proteome</keyword>
<dbReference type="InterPro" id="IPR027417">
    <property type="entry name" value="P-loop_NTPase"/>
</dbReference>
<proteinExistence type="inferred from homology"/>
<keyword evidence="3" id="KW-1003">Cell membrane</keyword>
<dbReference type="CDD" id="cd01127">
    <property type="entry name" value="TrwB_TraG_TraD_VirD4"/>
    <property type="match status" value="2"/>
</dbReference>
<evidence type="ECO:0000313" key="9">
    <source>
        <dbReference type="Proteomes" id="UP000027600"/>
    </source>
</evidence>
<evidence type="ECO:0000313" key="8">
    <source>
        <dbReference type="EMBL" id="CCO05415.1"/>
    </source>
</evidence>
<accession>A0ABM9QHH7</accession>
<sequence>MDLEKLKHIKNLIIAKILFVFGWIYDFAMRILNAVNKTPIEKDKDRRNVRIKQFAIATSILYVIFNSIFIYVIKSLRSISTVNGSADYSKTHFMPWNIIVPPGFMMFIFELILSLIVGLGITVKLHTLYRMKNDSKNVKGDNKFMEDNELLDHFLAVPMDNITSAEKAGMLIGESNGVYYIEPGTYNTMTVGAPRSGKGECYVLPSLRLMANAKEKPSVIVNDMKGELLELTYKEFARNGYKIVTLNLIDTDRSDCWNPLQLIIDEYLTAKHGNNDLSQTSKLVSSFAHCLTDDTQSEAIWTDSARSLLSALIYYFLDKGYEKNDMSCVNMFSITTFFTEFGIYNTVIEDESGNKKEVNALDELFNALPVGCLARTSYSTSKFSQGDTRSSIYTVLSADLEIFMTDMGVQKLTSKNEINFADLINEDQPCIIYMLVPYEEKSRYVIASMFADQSFLYLAKQARKYPDGKLPRKIEYMYDEFGQMTKLPDLSSKMNASPGANILFNLFLQDYGQLKKYEKEEDGIKGGCNIQIYILSLNGNTNKAFSEMIGNETVNYLTFSGSLYGFLDHQGERVDSKALLDTTQLSKLPFGTAIVKKMRCEPIKTNITPYHLLTNKMPRIPIDELPIKSRNIDLSAAMYPYDELWDSLGVIGYQYRLDSLKKTAERAMNDYYMQLGKIDQIKSDGSTVSESMYKAALELEKNAGAAQRQVIEYQQQVQKLNEFRANEARKIFAEAYGTSGSDEEDDYTDQDELYFPGEYPDDGPYVDITALLYKINGLVGSELGGFLSDQNYAAARGYIKKIQKRPDIRSNFVADEWAALEQYINNEELKNANT</sequence>
<keyword evidence="5 7" id="KW-1133">Transmembrane helix</keyword>
<evidence type="ECO:0000256" key="6">
    <source>
        <dbReference type="ARBA" id="ARBA00023136"/>
    </source>
</evidence>
<organism evidence="8 9">
    <name type="scientific">Ruminococcus bicirculans</name>
    <name type="common">ex Wegman et al. 2014</name>
    <dbReference type="NCBI Taxonomy" id="1160721"/>
    <lineage>
        <taxon>Bacteria</taxon>
        <taxon>Bacillati</taxon>
        <taxon>Bacillota</taxon>
        <taxon>Clostridia</taxon>
        <taxon>Eubacteriales</taxon>
        <taxon>Oscillospiraceae</taxon>
        <taxon>Ruminococcus</taxon>
    </lineage>
</organism>